<dbReference type="EMBL" id="GBXM01100775">
    <property type="protein sequence ID" value="JAH07802.1"/>
    <property type="molecule type" value="Transcribed_RNA"/>
</dbReference>
<reference evidence="1" key="2">
    <citation type="journal article" date="2015" name="Fish Shellfish Immunol.">
        <title>Early steps in the European eel (Anguilla anguilla)-Vibrio vulnificus interaction in the gills: Role of the RtxA13 toxin.</title>
        <authorList>
            <person name="Callol A."/>
            <person name="Pajuelo D."/>
            <person name="Ebbesson L."/>
            <person name="Teles M."/>
            <person name="MacKenzie S."/>
            <person name="Amaro C."/>
        </authorList>
    </citation>
    <scope>NUCLEOTIDE SEQUENCE</scope>
</reference>
<organism evidence="1">
    <name type="scientific">Anguilla anguilla</name>
    <name type="common">European freshwater eel</name>
    <name type="synonym">Muraena anguilla</name>
    <dbReference type="NCBI Taxonomy" id="7936"/>
    <lineage>
        <taxon>Eukaryota</taxon>
        <taxon>Metazoa</taxon>
        <taxon>Chordata</taxon>
        <taxon>Craniata</taxon>
        <taxon>Vertebrata</taxon>
        <taxon>Euteleostomi</taxon>
        <taxon>Actinopterygii</taxon>
        <taxon>Neopterygii</taxon>
        <taxon>Teleostei</taxon>
        <taxon>Anguilliformes</taxon>
        <taxon>Anguillidae</taxon>
        <taxon>Anguilla</taxon>
    </lineage>
</organism>
<evidence type="ECO:0000313" key="1">
    <source>
        <dbReference type="EMBL" id="JAH07802.1"/>
    </source>
</evidence>
<protein>
    <submittedName>
        <fullName evidence="1">Uncharacterized protein</fullName>
    </submittedName>
</protein>
<accession>A0A0E9PU70</accession>
<dbReference type="AlphaFoldDB" id="A0A0E9PU70"/>
<reference evidence="1" key="1">
    <citation type="submission" date="2014-11" db="EMBL/GenBank/DDBJ databases">
        <authorList>
            <person name="Amaro Gonzalez C."/>
        </authorList>
    </citation>
    <scope>NUCLEOTIDE SEQUENCE</scope>
</reference>
<sequence>MATGFPRVPSVEKVITKHDAVTTIFDGRNGVTWEMGCVWILPNTAFCFQV</sequence>
<proteinExistence type="predicted"/>
<name>A0A0E9PU70_ANGAN</name>